<dbReference type="InterPro" id="IPR036909">
    <property type="entry name" value="Cyt_c-like_dom_sf"/>
</dbReference>
<evidence type="ECO:0000256" key="5">
    <source>
        <dbReference type="ARBA" id="ARBA00031247"/>
    </source>
</evidence>
<dbReference type="FunFam" id="1.10.760.10:FF:000021">
    <property type="entry name" value="Cytochrome c6, chloroplastic"/>
    <property type="match status" value="1"/>
</dbReference>
<dbReference type="PANTHER" id="PTHR34688:SF2">
    <property type="entry name" value="CYTOCHROME C6, CHLOROPLASTIC"/>
    <property type="match status" value="1"/>
</dbReference>
<dbReference type="GO" id="GO:0009055">
    <property type="term" value="F:electron transfer activity"/>
    <property type="evidence" value="ECO:0007669"/>
    <property type="project" value="InterPro"/>
</dbReference>
<dbReference type="STRING" id="109376.A0A0D2ZWI0"/>
<dbReference type="Gene3D" id="1.10.760.10">
    <property type="entry name" value="Cytochrome c-like domain"/>
    <property type="match status" value="1"/>
</dbReference>
<organism evidence="7 8">
    <name type="scientific">Brassica oleracea var. oleracea</name>
    <dbReference type="NCBI Taxonomy" id="109376"/>
    <lineage>
        <taxon>Eukaryota</taxon>
        <taxon>Viridiplantae</taxon>
        <taxon>Streptophyta</taxon>
        <taxon>Embryophyta</taxon>
        <taxon>Tracheophyta</taxon>
        <taxon>Spermatophyta</taxon>
        <taxon>Magnoliopsida</taxon>
        <taxon>eudicotyledons</taxon>
        <taxon>Gunneridae</taxon>
        <taxon>Pentapetalae</taxon>
        <taxon>rosids</taxon>
        <taxon>malvids</taxon>
        <taxon>Brassicales</taxon>
        <taxon>Brassicaceae</taxon>
        <taxon>Brassiceae</taxon>
        <taxon>Brassica</taxon>
    </lineage>
</organism>
<evidence type="ECO:0000313" key="8">
    <source>
        <dbReference type="Proteomes" id="UP000032141"/>
    </source>
</evidence>
<dbReference type="GO" id="GO:0005506">
    <property type="term" value="F:iron ion binding"/>
    <property type="evidence" value="ECO:0007669"/>
    <property type="project" value="InterPro"/>
</dbReference>
<reference evidence="7" key="1">
    <citation type="journal article" date="2014" name="Genome Biol.">
        <title>Transcriptome and methylome profiling reveals relics of genome dominance in the mesopolyploid Brassica oleracea.</title>
        <authorList>
            <person name="Parkin I.A."/>
            <person name="Koh C."/>
            <person name="Tang H."/>
            <person name="Robinson S.J."/>
            <person name="Kagale S."/>
            <person name="Clarke W.E."/>
            <person name="Town C.D."/>
            <person name="Nixon J."/>
            <person name="Krishnakumar V."/>
            <person name="Bidwell S.L."/>
            <person name="Denoeud F."/>
            <person name="Belcram H."/>
            <person name="Links M.G."/>
            <person name="Just J."/>
            <person name="Clarke C."/>
            <person name="Bender T."/>
            <person name="Huebert T."/>
            <person name="Mason A.S."/>
            <person name="Pires J.C."/>
            <person name="Barker G."/>
            <person name="Moore J."/>
            <person name="Walley P.G."/>
            <person name="Manoli S."/>
            <person name="Batley J."/>
            <person name="Edwards D."/>
            <person name="Nelson M.N."/>
            <person name="Wang X."/>
            <person name="Paterson A.H."/>
            <person name="King G."/>
            <person name="Bancroft I."/>
            <person name="Chalhoub B."/>
            <person name="Sharpe A.G."/>
        </authorList>
    </citation>
    <scope>NUCLEOTIDE SEQUENCE [LARGE SCALE GENOMIC DNA]</scope>
    <source>
        <strain evidence="7">cv. TO1000</strain>
    </source>
</reference>
<reference evidence="7" key="2">
    <citation type="submission" date="2015-06" db="UniProtKB">
        <authorList>
            <consortium name="EnsemblPlants"/>
        </authorList>
    </citation>
    <scope>IDENTIFICATION</scope>
</reference>
<name>A0A0D2ZWI0_BRAOL</name>
<dbReference type="GO" id="GO:0020037">
    <property type="term" value="F:heme binding"/>
    <property type="evidence" value="ECO:0007669"/>
    <property type="project" value="InterPro"/>
</dbReference>
<evidence type="ECO:0000256" key="1">
    <source>
        <dbReference type="ARBA" id="ARBA00002347"/>
    </source>
</evidence>
<dbReference type="PANTHER" id="PTHR34688">
    <property type="entry name" value="CYTOCHROME C6, CHLOROPLASTIC"/>
    <property type="match status" value="1"/>
</dbReference>
<sequence>MLYAPKRCLVCIYQILTGNNWIDSYLSLMVCYGFYLFHRNGVDTEEEIYRVTYFGKGRMPGFGEKCTPRGQCTFGPRLQDEEIKLLSEFVKLQADQGWPNVSTD</sequence>
<proteinExistence type="predicted"/>
<comment type="function">
    <text evidence="1">Functions as an electron carrier between membrane-bound cytochrome b6-f and photosystem I in oxygenic photosynthesis.</text>
</comment>
<dbReference type="InterPro" id="IPR023655">
    <property type="entry name" value="Cyt_C6"/>
</dbReference>
<dbReference type="eggNOG" id="ENOG502RYDY">
    <property type="taxonomic scope" value="Eukaryota"/>
</dbReference>
<keyword evidence="8" id="KW-1185">Reference proteome</keyword>
<evidence type="ECO:0000256" key="4">
    <source>
        <dbReference type="ARBA" id="ARBA00030448"/>
    </source>
</evidence>
<protein>
    <recommendedName>
        <fullName evidence="6">Cytochrome c-553</fullName>
    </recommendedName>
    <alternativeName>
        <fullName evidence="5">Cytochrome c553</fullName>
    </alternativeName>
    <alternativeName>
        <fullName evidence="4">Soluble cytochrome f</fullName>
    </alternativeName>
</protein>
<evidence type="ECO:0000256" key="6">
    <source>
        <dbReference type="ARBA" id="ARBA00033211"/>
    </source>
</evidence>
<evidence type="ECO:0000256" key="3">
    <source>
        <dbReference type="ARBA" id="ARBA00022982"/>
    </source>
</evidence>
<dbReference type="HOGENOM" id="CLU_2253899_0_0_1"/>
<dbReference type="Gramene" id="Bo03067s010.1">
    <property type="protein sequence ID" value="Bo03067s010.1"/>
    <property type="gene ID" value="Bo03067s010"/>
</dbReference>
<keyword evidence="3" id="KW-0249">Electron transport</keyword>
<evidence type="ECO:0000256" key="2">
    <source>
        <dbReference type="ARBA" id="ARBA00022448"/>
    </source>
</evidence>
<evidence type="ECO:0000313" key="7">
    <source>
        <dbReference type="EnsemblPlants" id="Bo03067s010.1"/>
    </source>
</evidence>
<accession>A0A0D2ZWI0</accession>
<keyword evidence="2" id="KW-0813">Transport</keyword>
<dbReference type="Proteomes" id="UP000032141">
    <property type="component" value="Unassembled WGS sequence"/>
</dbReference>
<dbReference type="AlphaFoldDB" id="A0A0D2ZWI0"/>
<dbReference type="EnsemblPlants" id="Bo03067s010.1">
    <property type="protein sequence ID" value="Bo03067s010.1"/>
    <property type="gene ID" value="Bo03067s010"/>
</dbReference>